<feature type="region of interest" description="Disordered" evidence="1">
    <location>
        <begin position="353"/>
        <end position="372"/>
    </location>
</feature>
<feature type="compositionally biased region" description="Basic and acidic residues" evidence="1">
    <location>
        <begin position="110"/>
        <end position="136"/>
    </location>
</feature>
<feature type="compositionally biased region" description="Polar residues" evidence="1">
    <location>
        <begin position="50"/>
        <end position="62"/>
    </location>
</feature>
<proteinExistence type="predicted"/>
<dbReference type="OrthoDB" id="5794558at2759"/>
<feature type="region of interest" description="Disordered" evidence="1">
    <location>
        <begin position="1"/>
        <end position="189"/>
    </location>
</feature>
<sequence>RRTPDFSRFNTYSHHRPRAPNTPAPAFHVKVENLASSSESSPYECEMDSQKNSARSSVSSAPQPEKRYTFRDGILVEVSDLDLPPRKGAPPVIRKRRISESPEVVVPSSRSRDSWSAERDTEPTTSQEAHHVHFADPDPESATPSPTPSACYEVEISPGDSSQAVPQEVVSSVSHDTPRPKRISAPRLRDDVDHGGVDWDVPEMSLRPRVVPRRDHPYERATPVYRPVSPTTKCLALNSMAQRLEKSAERSYSARAAGKSENGTRAGYKLVPTSREATHVHPFDAEMMAEGKDVTLMNDVEEGSSEPDPDCYFHQCSSSHLCGGTMNFLYGFVLTNKEIFRKLQSLNLPKARQKAAPSESLQHELNGEEVYQ</sequence>
<reference evidence="2 3" key="1">
    <citation type="submission" date="2018-11" db="EMBL/GenBank/DDBJ databases">
        <authorList>
            <consortium name="Pathogen Informatics"/>
        </authorList>
    </citation>
    <scope>NUCLEOTIDE SEQUENCE [LARGE SCALE GENOMIC DNA]</scope>
</reference>
<accession>A0A3P6QVM4</accession>
<evidence type="ECO:0000256" key="1">
    <source>
        <dbReference type="SAM" id="MobiDB-lite"/>
    </source>
</evidence>
<evidence type="ECO:0000313" key="2">
    <source>
        <dbReference type="EMBL" id="VDK47680.1"/>
    </source>
</evidence>
<gene>
    <name evidence="2" type="ORF">CGOC_LOCUS1088</name>
</gene>
<dbReference type="AlphaFoldDB" id="A0A3P6QVM4"/>
<dbReference type="Proteomes" id="UP000271889">
    <property type="component" value="Unassembled WGS sequence"/>
</dbReference>
<feature type="non-terminal residue" evidence="2">
    <location>
        <position position="1"/>
    </location>
</feature>
<feature type="compositionally biased region" description="Low complexity" evidence="1">
    <location>
        <begin position="140"/>
        <end position="150"/>
    </location>
</feature>
<dbReference type="EMBL" id="UYRV01001871">
    <property type="protein sequence ID" value="VDK47680.1"/>
    <property type="molecule type" value="Genomic_DNA"/>
</dbReference>
<organism evidence="2 3">
    <name type="scientific">Cylicostephanus goldi</name>
    <name type="common">Nematode worm</name>
    <dbReference type="NCBI Taxonomy" id="71465"/>
    <lineage>
        <taxon>Eukaryota</taxon>
        <taxon>Metazoa</taxon>
        <taxon>Ecdysozoa</taxon>
        <taxon>Nematoda</taxon>
        <taxon>Chromadorea</taxon>
        <taxon>Rhabditida</taxon>
        <taxon>Rhabditina</taxon>
        <taxon>Rhabditomorpha</taxon>
        <taxon>Strongyloidea</taxon>
        <taxon>Strongylidae</taxon>
        <taxon>Cylicostephanus</taxon>
    </lineage>
</organism>
<feature type="compositionally biased region" description="Polar residues" evidence="1">
    <location>
        <begin position="159"/>
        <end position="175"/>
    </location>
</feature>
<evidence type="ECO:0000313" key="3">
    <source>
        <dbReference type="Proteomes" id="UP000271889"/>
    </source>
</evidence>
<keyword evidence="3" id="KW-1185">Reference proteome</keyword>
<name>A0A3P6QVM4_CYLGO</name>
<protein>
    <submittedName>
        <fullName evidence="2">Uncharacterized protein</fullName>
    </submittedName>
</protein>